<dbReference type="SMART" id="SM00382">
    <property type="entry name" value="AAA"/>
    <property type="match status" value="1"/>
</dbReference>
<evidence type="ECO:0000313" key="6">
    <source>
        <dbReference type="Proteomes" id="UP000318693"/>
    </source>
</evidence>
<proteinExistence type="predicted"/>
<organism evidence="5 6">
    <name type="scientific">Georgenia yuyongxinii</name>
    <dbReference type="NCBI Taxonomy" id="2589797"/>
    <lineage>
        <taxon>Bacteria</taxon>
        <taxon>Bacillati</taxon>
        <taxon>Actinomycetota</taxon>
        <taxon>Actinomycetes</taxon>
        <taxon>Micrococcales</taxon>
        <taxon>Bogoriellaceae</taxon>
        <taxon>Georgenia</taxon>
    </lineage>
</organism>
<dbReference type="GO" id="GO:0005524">
    <property type="term" value="F:ATP binding"/>
    <property type="evidence" value="ECO:0007669"/>
    <property type="project" value="UniProtKB-KW"/>
</dbReference>
<dbReference type="GO" id="GO:0016887">
    <property type="term" value="F:ATP hydrolysis activity"/>
    <property type="evidence" value="ECO:0007669"/>
    <property type="project" value="InterPro"/>
</dbReference>
<reference evidence="5 6" key="1">
    <citation type="submission" date="2019-07" db="EMBL/GenBank/DDBJ databases">
        <title>Georgenia wutianyii sp. nov. and Georgenia *** sp. nov. isolated from plateau pika (Ochotona curzoniae) in the Qinghai-Tibet plateau of China.</title>
        <authorList>
            <person name="Tian Z."/>
        </authorList>
    </citation>
    <scope>NUCLEOTIDE SEQUENCE [LARGE SCALE GENOMIC DNA]</scope>
    <source>
        <strain evidence="5 6">Z446</strain>
    </source>
</reference>
<dbReference type="InterPro" id="IPR012340">
    <property type="entry name" value="NA-bd_OB-fold"/>
</dbReference>
<dbReference type="SUPFAM" id="SSF52540">
    <property type="entry name" value="P-loop containing nucleoside triphosphate hydrolases"/>
    <property type="match status" value="1"/>
</dbReference>
<accession>A0A552WN86</accession>
<dbReference type="Pfam" id="PF17912">
    <property type="entry name" value="OB_MalK"/>
    <property type="match status" value="1"/>
</dbReference>
<evidence type="ECO:0000256" key="1">
    <source>
        <dbReference type="ARBA" id="ARBA00022448"/>
    </source>
</evidence>
<evidence type="ECO:0000259" key="4">
    <source>
        <dbReference type="PROSITE" id="PS50893"/>
    </source>
</evidence>
<dbReference type="InterPro" id="IPR015855">
    <property type="entry name" value="ABC_transpr_MalK-like"/>
</dbReference>
<protein>
    <submittedName>
        <fullName evidence="5">ATP-binding cassette domain-containing protein</fullName>
    </submittedName>
</protein>
<keyword evidence="3 5" id="KW-0067">ATP-binding</keyword>
<gene>
    <name evidence="5" type="ORF">FJ693_14400</name>
</gene>
<dbReference type="GO" id="GO:0055052">
    <property type="term" value="C:ATP-binding cassette (ABC) transporter complex, substrate-binding subunit-containing"/>
    <property type="evidence" value="ECO:0007669"/>
    <property type="project" value="TreeGrafter"/>
</dbReference>
<keyword evidence="6" id="KW-1185">Reference proteome</keyword>
<keyword evidence="2" id="KW-0547">Nucleotide-binding</keyword>
<dbReference type="SUPFAM" id="SSF50331">
    <property type="entry name" value="MOP-like"/>
    <property type="match status" value="1"/>
</dbReference>
<dbReference type="InterPro" id="IPR003593">
    <property type="entry name" value="AAA+_ATPase"/>
</dbReference>
<dbReference type="PANTHER" id="PTHR43875:SF1">
    <property type="entry name" value="OSMOPROTECTIVE COMPOUNDS UPTAKE ATP-BINDING PROTEIN GGTA"/>
    <property type="match status" value="1"/>
</dbReference>
<dbReference type="PROSITE" id="PS00211">
    <property type="entry name" value="ABC_TRANSPORTER_1"/>
    <property type="match status" value="1"/>
</dbReference>
<dbReference type="PROSITE" id="PS50893">
    <property type="entry name" value="ABC_TRANSPORTER_2"/>
    <property type="match status" value="1"/>
</dbReference>
<dbReference type="GO" id="GO:0008643">
    <property type="term" value="P:carbohydrate transport"/>
    <property type="evidence" value="ECO:0007669"/>
    <property type="project" value="InterPro"/>
</dbReference>
<dbReference type="GO" id="GO:0140359">
    <property type="term" value="F:ABC-type transporter activity"/>
    <property type="evidence" value="ECO:0007669"/>
    <property type="project" value="InterPro"/>
</dbReference>
<dbReference type="InterPro" id="IPR040582">
    <property type="entry name" value="OB_MalK-like"/>
</dbReference>
<dbReference type="Gene3D" id="3.40.50.300">
    <property type="entry name" value="P-loop containing nucleotide triphosphate hydrolases"/>
    <property type="match status" value="1"/>
</dbReference>
<sequence>MATVEYRQASRIYDPTRPAAVSRMNLSIEDGELLVLVGPSGSGKSTAMRMLAGLEPVDEGSVLIDGKDVSQTRARDRDVAMVFQSYALYPNMTARQNMAFALENARLPKSEITAKVQRAADMLELGPLLDKKPSAMSGGQRQRVAMGRSIVRDPKVFCMDEPLSNLDAKLRVSTRAQIGALQRELGVTTVYVTHDQTEAMTMGDRVAVLRDGVLQQVDTPTHLYEHPGNTFVAGFIGSPAITLIDGVAVRDGRALLGDDHTLDLGLPRELAAKAAGSVVVGVRPEAWQIVGAGEEPQGEASVPVRVALVERLGAEAFAYGDVLTPSSSVTVRGGRVAIRLEKDHERIHAGQTLHVRPAPGGCSFFDPQTEVNLGYL</sequence>
<dbReference type="EMBL" id="VJXR01000049">
    <property type="protein sequence ID" value="TRW44255.1"/>
    <property type="molecule type" value="Genomic_DNA"/>
</dbReference>
<dbReference type="PANTHER" id="PTHR43875">
    <property type="entry name" value="MALTODEXTRIN IMPORT ATP-BINDING PROTEIN MSMX"/>
    <property type="match status" value="1"/>
</dbReference>
<dbReference type="RefSeq" id="WP_143419174.1">
    <property type="nucleotide sequence ID" value="NZ_VJXR01000049.1"/>
</dbReference>
<feature type="domain" description="ABC transporter" evidence="4">
    <location>
        <begin position="4"/>
        <end position="236"/>
    </location>
</feature>
<dbReference type="InterPro" id="IPR027417">
    <property type="entry name" value="P-loop_NTPase"/>
</dbReference>
<dbReference type="CDD" id="cd03301">
    <property type="entry name" value="ABC_MalK_N"/>
    <property type="match status" value="1"/>
</dbReference>
<dbReference type="InterPro" id="IPR047641">
    <property type="entry name" value="ABC_transpr_MalK/UgpC-like"/>
</dbReference>
<evidence type="ECO:0000256" key="2">
    <source>
        <dbReference type="ARBA" id="ARBA00022741"/>
    </source>
</evidence>
<dbReference type="Proteomes" id="UP000318693">
    <property type="component" value="Unassembled WGS sequence"/>
</dbReference>
<comment type="caution">
    <text evidence="5">The sequence shown here is derived from an EMBL/GenBank/DDBJ whole genome shotgun (WGS) entry which is preliminary data.</text>
</comment>
<dbReference type="Gene3D" id="2.40.50.100">
    <property type="match status" value="1"/>
</dbReference>
<dbReference type="InterPro" id="IPR017871">
    <property type="entry name" value="ABC_transporter-like_CS"/>
</dbReference>
<dbReference type="Gene3D" id="2.40.50.140">
    <property type="entry name" value="Nucleic acid-binding proteins"/>
    <property type="match status" value="1"/>
</dbReference>
<evidence type="ECO:0000313" key="5">
    <source>
        <dbReference type="EMBL" id="TRW44255.1"/>
    </source>
</evidence>
<dbReference type="InterPro" id="IPR008995">
    <property type="entry name" value="Mo/tungstate-bd_C_term_dom"/>
</dbReference>
<dbReference type="Pfam" id="PF00005">
    <property type="entry name" value="ABC_tran"/>
    <property type="match status" value="1"/>
</dbReference>
<keyword evidence="1" id="KW-0813">Transport</keyword>
<name>A0A552WN86_9MICO</name>
<dbReference type="AlphaFoldDB" id="A0A552WN86"/>
<evidence type="ECO:0000256" key="3">
    <source>
        <dbReference type="ARBA" id="ARBA00022840"/>
    </source>
</evidence>
<dbReference type="FunFam" id="3.40.50.300:FF:000042">
    <property type="entry name" value="Maltose/maltodextrin ABC transporter, ATP-binding protein"/>
    <property type="match status" value="1"/>
</dbReference>
<dbReference type="InterPro" id="IPR003439">
    <property type="entry name" value="ABC_transporter-like_ATP-bd"/>
</dbReference>